<dbReference type="AlphaFoldDB" id="A0AAW1RZP9"/>
<feature type="compositionally biased region" description="Low complexity" evidence="1">
    <location>
        <begin position="347"/>
        <end position="359"/>
    </location>
</feature>
<feature type="region of interest" description="Disordered" evidence="1">
    <location>
        <begin position="378"/>
        <end position="412"/>
    </location>
</feature>
<protein>
    <submittedName>
        <fullName evidence="2">Uncharacterized protein</fullName>
    </submittedName>
</protein>
<dbReference type="Proteomes" id="UP001485043">
    <property type="component" value="Unassembled WGS sequence"/>
</dbReference>
<feature type="region of interest" description="Disordered" evidence="1">
    <location>
        <begin position="171"/>
        <end position="213"/>
    </location>
</feature>
<reference evidence="2 3" key="1">
    <citation type="journal article" date="2024" name="Nat. Commun.">
        <title>Phylogenomics reveals the evolutionary origins of lichenization in chlorophyte algae.</title>
        <authorList>
            <person name="Puginier C."/>
            <person name="Libourel C."/>
            <person name="Otte J."/>
            <person name="Skaloud P."/>
            <person name="Haon M."/>
            <person name="Grisel S."/>
            <person name="Petersen M."/>
            <person name="Berrin J.G."/>
            <person name="Delaux P.M."/>
            <person name="Dal Grande F."/>
            <person name="Keller J."/>
        </authorList>
    </citation>
    <scope>NUCLEOTIDE SEQUENCE [LARGE SCALE GENOMIC DNA]</scope>
    <source>
        <strain evidence="2 3">SAG 2523</strain>
    </source>
</reference>
<sequence>MEEPEQAPDSSMGRPNTRRWGGIDCVDPVIPTEQELAEWGSALGYDPIVHRERLSELKFPSRKDNKCKLQVTLARSKLPLKSGKIILNLDLLHVGYILLYLQEKNEDFEWTDFLRAFHAISDAASMDRFLEEPIPAETMGSLFGQLVQNFQDNLEDALHYKLLGFPWEEDKPGLGSQARSSPKQPHPSRMQRNSAAQDAARANHKHKTAEREAVGRRVGIAQQSILPAGLPACQAIEPHGGPSRHCFQDIIDAAGSQRPSKRHCNHPAAALECAPAEMPHLTAATSLLEPFARPAGASEPSNPPRQGPGISLSTTVPPGRIANQSSVVRPSRPTLHRRLPGVKRRPAAAASQAGQQALQPTPNELAAGVAARVLPQTGEESDLHSGLLRPRPGTSRALTSMQGSGAAAGRHGQHVQVASLLSLPMMSIGRGDAPNQSSVANAQVDSQILALQQQVQALSRQQSAIMTAGQANSPNCQDIPRLPL</sequence>
<name>A0AAW1RZP9_9CHLO</name>
<comment type="caution">
    <text evidence="2">The sequence shown here is derived from an EMBL/GenBank/DDBJ whole genome shotgun (WGS) entry which is preliminary data.</text>
</comment>
<accession>A0AAW1RZP9</accession>
<feature type="region of interest" description="Disordered" evidence="1">
    <location>
        <begin position="293"/>
        <end position="361"/>
    </location>
</feature>
<feature type="compositionally biased region" description="Basic residues" evidence="1">
    <location>
        <begin position="334"/>
        <end position="346"/>
    </location>
</feature>
<organism evidence="2 3">
    <name type="scientific">Apatococcus fuscideae</name>
    <dbReference type="NCBI Taxonomy" id="2026836"/>
    <lineage>
        <taxon>Eukaryota</taxon>
        <taxon>Viridiplantae</taxon>
        <taxon>Chlorophyta</taxon>
        <taxon>core chlorophytes</taxon>
        <taxon>Trebouxiophyceae</taxon>
        <taxon>Chlorellales</taxon>
        <taxon>Chlorellaceae</taxon>
        <taxon>Apatococcus</taxon>
    </lineage>
</organism>
<keyword evidence="3" id="KW-1185">Reference proteome</keyword>
<proteinExistence type="predicted"/>
<evidence type="ECO:0000313" key="2">
    <source>
        <dbReference type="EMBL" id="KAK9839580.1"/>
    </source>
</evidence>
<dbReference type="EMBL" id="JALJOV010001846">
    <property type="protein sequence ID" value="KAK9839580.1"/>
    <property type="molecule type" value="Genomic_DNA"/>
</dbReference>
<feature type="region of interest" description="Disordered" evidence="1">
    <location>
        <begin position="1"/>
        <end position="20"/>
    </location>
</feature>
<evidence type="ECO:0000313" key="3">
    <source>
        <dbReference type="Proteomes" id="UP001485043"/>
    </source>
</evidence>
<feature type="compositionally biased region" description="Polar residues" evidence="1">
    <location>
        <begin position="311"/>
        <end position="328"/>
    </location>
</feature>
<gene>
    <name evidence="2" type="ORF">WJX84_009507</name>
</gene>
<evidence type="ECO:0000256" key="1">
    <source>
        <dbReference type="SAM" id="MobiDB-lite"/>
    </source>
</evidence>